<feature type="active site" description="Proton acceptor" evidence="8">
    <location>
        <position position="18"/>
    </location>
</feature>
<feature type="binding site" evidence="8">
    <location>
        <begin position="333"/>
        <end position="335"/>
    </location>
    <ligand>
        <name>GTP</name>
        <dbReference type="ChEBI" id="CHEBI:37565"/>
    </ligand>
</feature>
<comment type="function">
    <text evidence="8">Plays an important role in the de novo pathway of purine nucleotide biosynthesis. Catalyzes the first committed step in the biosynthesis of AMP from IMP.</text>
</comment>
<dbReference type="EMBL" id="KT007003">
    <property type="protein sequence ID" value="AKQ02790.1"/>
    <property type="molecule type" value="Genomic_DNA"/>
</dbReference>
<dbReference type="SUPFAM" id="SSF52540">
    <property type="entry name" value="P-loop containing nucleoside triphosphate hydrolases"/>
    <property type="match status" value="1"/>
</dbReference>
<proteinExistence type="inferred from homology"/>
<feature type="binding site" evidence="8">
    <location>
        <begin position="301"/>
        <end position="307"/>
    </location>
    <ligand>
        <name>substrate</name>
    </ligand>
</feature>
<feature type="binding site" description="in other chain" evidence="8">
    <location>
        <position position="305"/>
    </location>
    <ligand>
        <name>IMP</name>
        <dbReference type="ChEBI" id="CHEBI:58053"/>
        <note>ligand shared between dimeric partners</note>
    </ligand>
</feature>
<evidence type="ECO:0000256" key="5">
    <source>
        <dbReference type="ARBA" id="ARBA00022755"/>
    </source>
</evidence>
<dbReference type="GO" id="GO:0005737">
    <property type="term" value="C:cytoplasm"/>
    <property type="evidence" value="ECO:0007669"/>
    <property type="project" value="UniProtKB-SubCell"/>
</dbReference>
<protein>
    <recommendedName>
        <fullName evidence="8 10">Adenylosuccinate synthetase</fullName>
        <shortName evidence="8">AMPSase</shortName>
        <shortName evidence="8">AdSS</shortName>
        <ecNumber evidence="8 10">6.3.4.4</ecNumber>
    </recommendedName>
    <alternativeName>
        <fullName evidence="8">IMP--aspartate ligase</fullName>
    </alternativeName>
</protein>
<comment type="subunit">
    <text evidence="1 8">Homodimer.</text>
</comment>
<feature type="binding site" evidence="8">
    <location>
        <begin position="415"/>
        <end position="417"/>
    </location>
    <ligand>
        <name>GTP</name>
        <dbReference type="ChEBI" id="CHEBI:37565"/>
    </ligand>
</feature>
<dbReference type="Gene3D" id="3.40.440.10">
    <property type="entry name" value="Adenylosuccinate Synthetase, subunit A, domain 1"/>
    <property type="match status" value="1"/>
</dbReference>
<evidence type="ECO:0000256" key="9">
    <source>
        <dbReference type="PROSITE-ProRule" id="PRU10134"/>
    </source>
</evidence>
<evidence type="ECO:0000256" key="6">
    <source>
        <dbReference type="ARBA" id="ARBA00022842"/>
    </source>
</evidence>
<dbReference type="PROSITE" id="PS00513">
    <property type="entry name" value="ADENYLOSUCCIN_SYN_2"/>
    <property type="match status" value="1"/>
</dbReference>
<dbReference type="Pfam" id="PF00709">
    <property type="entry name" value="Adenylsucc_synt"/>
    <property type="match status" value="1"/>
</dbReference>
<dbReference type="GO" id="GO:0000287">
    <property type="term" value="F:magnesium ion binding"/>
    <property type="evidence" value="ECO:0007669"/>
    <property type="project" value="UniProtKB-UniRule"/>
</dbReference>
<dbReference type="GO" id="GO:0046040">
    <property type="term" value="P:IMP metabolic process"/>
    <property type="evidence" value="ECO:0007669"/>
    <property type="project" value="TreeGrafter"/>
</dbReference>
<keyword evidence="3 8" id="KW-0479">Metal-binding</keyword>
<dbReference type="PANTHER" id="PTHR11846">
    <property type="entry name" value="ADENYLOSUCCINATE SYNTHETASE"/>
    <property type="match status" value="1"/>
</dbReference>
<evidence type="ECO:0000313" key="11">
    <source>
        <dbReference type="EMBL" id="AKQ02790.1"/>
    </source>
</evidence>
<feature type="binding site" evidence="8">
    <location>
        <position position="307"/>
    </location>
    <ligand>
        <name>GTP</name>
        <dbReference type="ChEBI" id="CHEBI:37565"/>
    </ligand>
</feature>
<feature type="binding site" evidence="8">
    <location>
        <begin position="45"/>
        <end position="47"/>
    </location>
    <ligand>
        <name>GTP</name>
        <dbReference type="ChEBI" id="CHEBI:37565"/>
    </ligand>
</feature>
<keyword evidence="5 8" id="KW-0658">Purine biosynthesis</keyword>
<evidence type="ECO:0000256" key="1">
    <source>
        <dbReference type="ARBA" id="ARBA00011738"/>
    </source>
</evidence>
<keyword evidence="2 8" id="KW-0436">Ligase</keyword>
<keyword evidence="4 8" id="KW-0547">Nucleotide-binding</keyword>
<accession>A0A0H4T7R3</accession>
<evidence type="ECO:0000256" key="4">
    <source>
        <dbReference type="ARBA" id="ARBA00022741"/>
    </source>
</evidence>
<dbReference type="SMART" id="SM00788">
    <property type="entry name" value="Adenylsucc_synt"/>
    <property type="match status" value="1"/>
</dbReference>
<feature type="active site" description="Proton donor" evidence="8">
    <location>
        <position position="46"/>
    </location>
</feature>
<dbReference type="UniPathway" id="UPA00075">
    <property type="reaction ID" value="UER00335"/>
</dbReference>
<feature type="binding site" description="in other chain" evidence="8">
    <location>
        <begin position="18"/>
        <end position="21"/>
    </location>
    <ligand>
        <name>IMP</name>
        <dbReference type="ChEBI" id="CHEBI:58053"/>
        <note>ligand shared between dimeric partners</note>
    </ligand>
</feature>
<keyword evidence="8" id="KW-0963">Cytoplasm</keyword>
<dbReference type="Gene3D" id="1.10.300.10">
    <property type="entry name" value="Adenylosuccinate Synthetase, subunit A, domain 2"/>
    <property type="match status" value="1"/>
</dbReference>
<dbReference type="InterPro" id="IPR001114">
    <property type="entry name" value="Adenylosuccinate_synthetase"/>
</dbReference>
<evidence type="ECO:0000256" key="10">
    <source>
        <dbReference type="RuleBase" id="RU000520"/>
    </source>
</evidence>
<dbReference type="CDD" id="cd03108">
    <property type="entry name" value="AdSS"/>
    <property type="match status" value="1"/>
</dbReference>
<feature type="binding site" description="in other chain" evidence="8">
    <location>
        <position position="241"/>
    </location>
    <ligand>
        <name>IMP</name>
        <dbReference type="ChEBI" id="CHEBI:58053"/>
        <note>ligand shared between dimeric partners</note>
    </ligand>
</feature>
<feature type="binding site" description="in other chain" evidence="8">
    <location>
        <position position="131"/>
    </location>
    <ligand>
        <name>IMP</name>
        <dbReference type="ChEBI" id="CHEBI:58053"/>
        <note>ligand shared between dimeric partners</note>
    </ligand>
</feature>
<keyword evidence="7 8" id="KW-0342">GTP-binding</keyword>
<dbReference type="FunFam" id="3.90.170.10:FF:000001">
    <property type="entry name" value="Adenylosuccinate synthetase"/>
    <property type="match status" value="1"/>
</dbReference>
<feature type="binding site" evidence="8">
    <location>
        <position position="45"/>
    </location>
    <ligand>
        <name>Mg(2+)</name>
        <dbReference type="ChEBI" id="CHEBI:18420"/>
    </ligand>
</feature>
<comment type="catalytic activity">
    <reaction evidence="8 10">
        <text>IMP + L-aspartate + GTP = N(6)-(1,2-dicarboxyethyl)-AMP + GDP + phosphate + 2 H(+)</text>
        <dbReference type="Rhea" id="RHEA:15753"/>
        <dbReference type="ChEBI" id="CHEBI:15378"/>
        <dbReference type="ChEBI" id="CHEBI:29991"/>
        <dbReference type="ChEBI" id="CHEBI:37565"/>
        <dbReference type="ChEBI" id="CHEBI:43474"/>
        <dbReference type="ChEBI" id="CHEBI:57567"/>
        <dbReference type="ChEBI" id="CHEBI:58053"/>
        <dbReference type="ChEBI" id="CHEBI:58189"/>
        <dbReference type="EC" id="6.3.4.4"/>
    </reaction>
</comment>
<gene>
    <name evidence="8 11" type="primary">purA</name>
</gene>
<dbReference type="PANTHER" id="PTHR11846:SF0">
    <property type="entry name" value="ADENYLOSUCCINATE SYNTHETASE"/>
    <property type="match status" value="1"/>
</dbReference>
<dbReference type="AlphaFoldDB" id="A0A0H4T7R3"/>
<feature type="binding site" description="in other chain" evidence="8">
    <location>
        <begin position="43"/>
        <end position="46"/>
    </location>
    <ligand>
        <name>IMP</name>
        <dbReference type="ChEBI" id="CHEBI:58053"/>
        <note>ligand shared between dimeric partners</note>
    </ligand>
</feature>
<dbReference type="NCBIfam" id="NF002223">
    <property type="entry name" value="PRK01117.1"/>
    <property type="match status" value="1"/>
</dbReference>
<feature type="binding site" description="in other chain" evidence="8">
    <location>
        <position position="226"/>
    </location>
    <ligand>
        <name>IMP</name>
        <dbReference type="ChEBI" id="CHEBI:58053"/>
        <note>ligand shared between dimeric partners</note>
    </ligand>
</feature>
<dbReference type="PROSITE" id="PS01266">
    <property type="entry name" value="ADENYLOSUCCIN_SYN_1"/>
    <property type="match status" value="1"/>
</dbReference>
<evidence type="ECO:0000256" key="3">
    <source>
        <dbReference type="ARBA" id="ARBA00022723"/>
    </source>
</evidence>
<feature type="active site" evidence="9">
    <location>
        <position position="142"/>
    </location>
</feature>
<dbReference type="InterPro" id="IPR042109">
    <property type="entry name" value="Adenylosuccinate_synth_dom1"/>
</dbReference>
<sequence>MFDAKTRTIVVVGAQWGDEGKGKLVDVLAERADWVVRYQGGANAGHTVQIGDKTVVLHQVPSGILHPGVRCAIGNGVALDPETLFEEMDALVRDGVDVEGRLFVSDRAHLVLPYHKLLDKESAANRALGTTGRGIGPCYEDKVARRGVRVLDVRHGDRMRTLLERGTEHANQLLAGFGSSKRADAEYSLRVLGDLAPRLLGLADDVGLAVHGAIRNGAAVMLEGAQGSLLDVDHGTYPFVTSSNTTAGGAATGAGIGPSAIDAVLGVVKAYTTRVGGGPLPTEFDAPMGERVRTLGNEFGATTGRPRRCGWFDAVVVRYAVRVNGLTALAVTKLDVLDTLERIALCTGYQAGGDVLVDFPGDTAGLDGVTPRYEWLEGWRSPTTAARTLAKLPKQARHYLDRIEALVECPVRYVSVGTRRDQILETT</sequence>
<dbReference type="GO" id="GO:0004019">
    <property type="term" value="F:adenylosuccinate synthase activity"/>
    <property type="evidence" value="ECO:0007669"/>
    <property type="project" value="UniProtKB-UniRule"/>
</dbReference>
<dbReference type="GO" id="GO:0044208">
    <property type="term" value="P:'de novo' AMP biosynthetic process"/>
    <property type="evidence" value="ECO:0007669"/>
    <property type="project" value="UniProtKB-UniRule"/>
</dbReference>
<comment type="similarity">
    <text evidence="8 10">Belongs to the adenylosuccinate synthetase family.</text>
</comment>
<feature type="binding site" evidence="8">
    <location>
        <position position="18"/>
    </location>
    <ligand>
        <name>Mg(2+)</name>
        <dbReference type="ChEBI" id="CHEBI:18420"/>
    </ligand>
</feature>
<dbReference type="InterPro" id="IPR033128">
    <property type="entry name" value="Adenylosuccin_syn_Lys_AS"/>
</dbReference>
<organism evidence="11">
    <name type="scientific">uncultured Gemmatimonadetes bacterium Rifle_16ft_4_minimus_37772</name>
    <dbReference type="NCBI Taxonomy" id="1665097"/>
    <lineage>
        <taxon>Bacteria</taxon>
        <taxon>Pseudomonadati</taxon>
        <taxon>Gemmatimonadota</taxon>
        <taxon>environmental samples</taxon>
    </lineage>
</organism>
<evidence type="ECO:0000256" key="8">
    <source>
        <dbReference type="HAMAP-Rule" id="MF_00011"/>
    </source>
</evidence>
<evidence type="ECO:0000256" key="2">
    <source>
        <dbReference type="ARBA" id="ARBA00022598"/>
    </source>
</evidence>
<dbReference type="EC" id="6.3.4.4" evidence="8 10"/>
<comment type="pathway">
    <text evidence="8 10">Purine metabolism; AMP biosynthesis via de novo pathway; AMP from IMP: step 1/2.</text>
</comment>
<dbReference type="HAMAP" id="MF_00011">
    <property type="entry name" value="Adenylosucc_synth"/>
    <property type="match status" value="1"/>
</dbReference>
<dbReference type="InterPro" id="IPR042110">
    <property type="entry name" value="Adenylosuccinate_synth_dom2"/>
</dbReference>
<dbReference type="NCBIfam" id="TIGR00184">
    <property type="entry name" value="purA"/>
    <property type="match status" value="1"/>
</dbReference>
<dbReference type="InterPro" id="IPR042111">
    <property type="entry name" value="Adenylosuccinate_synth_dom3"/>
</dbReference>
<reference evidence="11" key="1">
    <citation type="journal article" date="2015" name="ISME J.">
        <title>Aquifer environment selects for microbial species cohorts in sediment and groundwater.</title>
        <authorList>
            <person name="Hug L.A."/>
            <person name="Thomas B.C."/>
            <person name="Brown C.T."/>
            <person name="Frischkorn K.R."/>
            <person name="Williams K.H."/>
            <person name="Tringe S.G."/>
            <person name="Banfield J.F."/>
        </authorList>
    </citation>
    <scope>NUCLEOTIDE SEQUENCE</scope>
</reference>
<dbReference type="InterPro" id="IPR027417">
    <property type="entry name" value="P-loop_NTPase"/>
</dbReference>
<name>A0A0H4T7R3_9BACT</name>
<comment type="subcellular location">
    <subcellularLocation>
        <location evidence="8">Cytoplasm</location>
    </subcellularLocation>
</comment>
<evidence type="ECO:0000256" key="7">
    <source>
        <dbReference type="ARBA" id="ARBA00023134"/>
    </source>
</evidence>
<keyword evidence="6 8" id="KW-0460">Magnesium</keyword>
<comment type="cofactor">
    <cofactor evidence="8">
        <name>Mg(2+)</name>
        <dbReference type="ChEBI" id="CHEBI:18420"/>
    </cofactor>
    <text evidence="8">Binds 1 Mg(2+) ion per subunit.</text>
</comment>
<dbReference type="GO" id="GO:0005525">
    <property type="term" value="F:GTP binding"/>
    <property type="evidence" value="ECO:0007669"/>
    <property type="project" value="UniProtKB-UniRule"/>
</dbReference>
<feature type="binding site" evidence="8">
    <location>
        <begin position="17"/>
        <end position="23"/>
    </location>
    <ligand>
        <name>GTP</name>
        <dbReference type="ChEBI" id="CHEBI:37565"/>
    </ligand>
</feature>
<feature type="binding site" evidence="8">
    <location>
        <position position="145"/>
    </location>
    <ligand>
        <name>IMP</name>
        <dbReference type="ChEBI" id="CHEBI:58053"/>
        <note>ligand shared between dimeric partners</note>
    </ligand>
</feature>
<dbReference type="Gene3D" id="3.90.170.10">
    <property type="entry name" value="Adenylosuccinate Synthetase, subunit A, domain 3"/>
    <property type="match status" value="1"/>
</dbReference>
<dbReference type="InterPro" id="IPR018220">
    <property type="entry name" value="Adenylosuccin_syn_GTP-bd"/>
</dbReference>